<dbReference type="SMART" id="SM00387">
    <property type="entry name" value="HATPase_c"/>
    <property type="match status" value="1"/>
</dbReference>
<dbReference type="InterPro" id="IPR003594">
    <property type="entry name" value="HATPase_dom"/>
</dbReference>
<keyword evidence="4" id="KW-0808">Transferase</keyword>
<dbReference type="RefSeq" id="WP_254091153.1">
    <property type="nucleotide sequence ID" value="NZ_JAHESC010000021.1"/>
</dbReference>
<evidence type="ECO:0000256" key="3">
    <source>
        <dbReference type="ARBA" id="ARBA00022553"/>
    </source>
</evidence>
<dbReference type="Pfam" id="PF02518">
    <property type="entry name" value="HATPase_c"/>
    <property type="match status" value="1"/>
</dbReference>
<feature type="coiled-coil region" evidence="10">
    <location>
        <begin position="73"/>
        <end position="100"/>
    </location>
</feature>
<dbReference type="SUPFAM" id="SSF48452">
    <property type="entry name" value="TPR-like"/>
    <property type="match status" value="2"/>
</dbReference>
<dbReference type="InterPro" id="IPR004358">
    <property type="entry name" value="Sig_transdc_His_kin-like_C"/>
</dbReference>
<keyword evidence="8" id="KW-0902">Two-component regulatory system</keyword>
<dbReference type="InterPro" id="IPR050351">
    <property type="entry name" value="BphY/WalK/GraS-like"/>
</dbReference>
<dbReference type="InterPro" id="IPR019734">
    <property type="entry name" value="TPR_rpt"/>
</dbReference>
<evidence type="ECO:0000313" key="13">
    <source>
        <dbReference type="EMBL" id="MBT1687925.1"/>
    </source>
</evidence>
<dbReference type="GO" id="GO:0000155">
    <property type="term" value="F:phosphorelay sensor kinase activity"/>
    <property type="evidence" value="ECO:0007669"/>
    <property type="project" value="InterPro"/>
</dbReference>
<dbReference type="InterPro" id="IPR036890">
    <property type="entry name" value="HATPase_C_sf"/>
</dbReference>
<dbReference type="SUPFAM" id="SSF55874">
    <property type="entry name" value="ATPase domain of HSP90 chaperone/DNA topoisomerase II/histidine kinase"/>
    <property type="match status" value="1"/>
</dbReference>
<dbReference type="Pfam" id="PF00515">
    <property type="entry name" value="TPR_1"/>
    <property type="match status" value="1"/>
</dbReference>
<proteinExistence type="predicted"/>
<evidence type="ECO:0000256" key="1">
    <source>
        <dbReference type="ARBA" id="ARBA00000085"/>
    </source>
</evidence>
<dbReference type="SMART" id="SM00388">
    <property type="entry name" value="HisKA"/>
    <property type="match status" value="1"/>
</dbReference>
<evidence type="ECO:0000256" key="5">
    <source>
        <dbReference type="ARBA" id="ARBA00022741"/>
    </source>
</evidence>
<dbReference type="EC" id="2.7.13.3" evidence="2"/>
<evidence type="ECO:0000259" key="12">
    <source>
        <dbReference type="PROSITE" id="PS50109"/>
    </source>
</evidence>
<feature type="repeat" description="TPR" evidence="9">
    <location>
        <begin position="147"/>
        <end position="180"/>
    </location>
</feature>
<evidence type="ECO:0000256" key="11">
    <source>
        <dbReference type="SAM" id="Phobius"/>
    </source>
</evidence>
<dbReference type="SMART" id="SM00028">
    <property type="entry name" value="TPR"/>
    <property type="match status" value="4"/>
</dbReference>
<keyword evidence="10" id="KW-0175">Coiled coil</keyword>
<dbReference type="GO" id="GO:0030295">
    <property type="term" value="F:protein kinase activator activity"/>
    <property type="evidence" value="ECO:0007669"/>
    <property type="project" value="TreeGrafter"/>
</dbReference>
<evidence type="ECO:0000256" key="10">
    <source>
        <dbReference type="SAM" id="Coils"/>
    </source>
</evidence>
<comment type="catalytic activity">
    <reaction evidence="1">
        <text>ATP + protein L-histidine = ADP + protein N-phospho-L-histidine.</text>
        <dbReference type="EC" id="2.7.13.3"/>
    </reaction>
</comment>
<name>A0AAP2DBL6_9BACT</name>
<organism evidence="13 14">
    <name type="scientific">Dawidia soli</name>
    <dbReference type="NCBI Taxonomy" id="2782352"/>
    <lineage>
        <taxon>Bacteria</taxon>
        <taxon>Pseudomonadati</taxon>
        <taxon>Bacteroidota</taxon>
        <taxon>Cytophagia</taxon>
        <taxon>Cytophagales</taxon>
        <taxon>Chryseotaleaceae</taxon>
        <taxon>Dawidia</taxon>
    </lineage>
</organism>
<dbReference type="GO" id="GO:0007234">
    <property type="term" value="P:osmosensory signaling via phosphorelay pathway"/>
    <property type="evidence" value="ECO:0007669"/>
    <property type="project" value="TreeGrafter"/>
</dbReference>
<dbReference type="InterPro" id="IPR005467">
    <property type="entry name" value="His_kinase_dom"/>
</dbReference>
<dbReference type="SUPFAM" id="SSF47384">
    <property type="entry name" value="Homodimeric domain of signal transducing histidine kinase"/>
    <property type="match status" value="1"/>
</dbReference>
<dbReference type="GO" id="GO:0005524">
    <property type="term" value="F:ATP binding"/>
    <property type="evidence" value="ECO:0007669"/>
    <property type="project" value="UniProtKB-KW"/>
</dbReference>
<evidence type="ECO:0000256" key="7">
    <source>
        <dbReference type="ARBA" id="ARBA00022840"/>
    </source>
</evidence>
<accession>A0AAP2DBL6</accession>
<keyword evidence="7" id="KW-0067">ATP-binding</keyword>
<dbReference type="PANTHER" id="PTHR42878:SF7">
    <property type="entry name" value="SENSOR HISTIDINE KINASE GLRK"/>
    <property type="match status" value="1"/>
</dbReference>
<keyword evidence="5" id="KW-0547">Nucleotide-binding</keyword>
<evidence type="ECO:0000256" key="6">
    <source>
        <dbReference type="ARBA" id="ARBA00022777"/>
    </source>
</evidence>
<evidence type="ECO:0000256" key="4">
    <source>
        <dbReference type="ARBA" id="ARBA00022679"/>
    </source>
</evidence>
<dbReference type="PANTHER" id="PTHR42878">
    <property type="entry name" value="TWO-COMPONENT HISTIDINE KINASE"/>
    <property type="match status" value="1"/>
</dbReference>
<keyword evidence="11" id="KW-0472">Membrane</keyword>
<dbReference type="InterPro" id="IPR036097">
    <property type="entry name" value="HisK_dim/P_sf"/>
</dbReference>
<dbReference type="Pfam" id="PF00512">
    <property type="entry name" value="HisKA"/>
    <property type="match status" value="1"/>
</dbReference>
<keyword evidence="11" id="KW-1133">Transmembrane helix</keyword>
<feature type="repeat" description="TPR" evidence="9">
    <location>
        <begin position="232"/>
        <end position="265"/>
    </location>
</feature>
<keyword evidence="14" id="KW-1185">Reference proteome</keyword>
<sequence length="693" mass="78606">MSGQEQRSTTIDSLKNLLPGKSDSEKFNILFDLSRALILDSRQREALSYATEAARIGWDQGDSLRIIKATMLEASALRRLERLDEALKKSEQVLGIARRNGYAAENKILLNSIALIYTLKADYGKALEYNFETLIAREKDGVKSEISIALNNIGLVYFKMRHYSKAIEFYTKALNLKRESNDTYDLDRLLINLGLCYNQIAGADADDFNQAQKYISEALKTCADNCSPSILIEAHFGLGVSNIHLGELSEARRHFERSLEIARQDNDKRFQCENMVYLGQVAREENDIKGAELYLRRAEALSSELGYGQLLMDTYRQFAVLYTSRNDFQNASFYQSRYIQLKDSVISEELVKNVAKIQTDYEERENISIIAAKEQVIKQQSDLNFAIAIIAMLAGMLVLVLQRSNRTIKRVNAQLSEAKETIQAQNELLESKNKYLDKEVEAKTIDLERANQSLKQVNDELDNFIYKTSHDIRGPLASLKGMCNVALLDVKDPVALDYLRKLDTTAERLNTILTRLLIINQINNSKLSISQVDFESIVNDVLMLEKKKGLPQKLVIRKQIDERAVIRSDRELIRIVLENLIDNAIKFYNEAATVESFVEIYILPMDKGYVKMRVVDNGIGISEENPGKLFRMFFRASERSETGGIGLYIVKTATAKLGGRVGLQTTPEGYTEFYVIFPAYPPNLDEGIEKPSI</sequence>
<dbReference type="PROSITE" id="PS50293">
    <property type="entry name" value="TPR_REGION"/>
    <property type="match status" value="1"/>
</dbReference>
<evidence type="ECO:0000256" key="2">
    <source>
        <dbReference type="ARBA" id="ARBA00012438"/>
    </source>
</evidence>
<dbReference type="Gene3D" id="1.25.40.10">
    <property type="entry name" value="Tetratricopeptide repeat domain"/>
    <property type="match status" value="2"/>
</dbReference>
<dbReference type="CDD" id="cd00075">
    <property type="entry name" value="HATPase"/>
    <property type="match status" value="1"/>
</dbReference>
<evidence type="ECO:0000313" key="14">
    <source>
        <dbReference type="Proteomes" id="UP001319180"/>
    </source>
</evidence>
<dbReference type="CDD" id="cd00082">
    <property type="entry name" value="HisKA"/>
    <property type="match status" value="1"/>
</dbReference>
<keyword evidence="3" id="KW-0597">Phosphoprotein</keyword>
<dbReference type="InterPro" id="IPR003661">
    <property type="entry name" value="HisK_dim/P_dom"/>
</dbReference>
<dbReference type="InterPro" id="IPR011990">
    <property type="entry name" value="TPR-like_helical_dom_sf"/>
</dbReference>
<dbReference type="Proteomes" id="UP001319180">
    <property type="component" value="Unassembled WGS sequence"/>
</dbReference>
<dbReference type="PROSITE" id="PS50005">
    <property type="entry name" value="TPR"/>
    <property type="match status" value="2"/>
</dbReference>
<dbReference type="PRINTS" id="PR00344">
    <property type="entry name" value="BCTRLSENSOR"/>
</dbReference>
<feature type="domain" description="Histidine kinase" evidence="12">
    <location>
        <begin position="467"/>
        <end position="681"/>
    </location>
</feature>
<comment type="caution">
    <text evidence="13">The sequence shown here is derived from an EMBL/GenBank/DDBJ whole genome shotgun (WGS) entry which is preliminary data.</text>
</comment>
<dbReference type="Gene3D" id="3.30.565.10">
    <property type="entry name" value="Histidine kinase-like ATPase, C-terminal domain"/>
    <property type="match status" value="1"/>
</dbReference>
<keyword evidence="6" id="KW-0418">Kinase</keyword>
<dbReference type="GO" id="GO:0000156">
    <property type="term" value="F:phosphorelay response regulator activity"/>
    <property type="evidence" value="ECO:0007669"/>
    <property type="project" value="TreeGrafter"/>
</dbReference>
<evidence type="ECO:0000256" key="8">
    <source>
        <dbReference type="ARBA" id="ARBA00023012"/>
    </source>
</evidence>
<keyword evidence="9" id="KW-0802">TPR repeat</keyword>
<dbReference type="Gene3D" id="1.10.287.130">
    <property type="match status" value="1"/>
</dbReference>
<gene>
    <name evidence="13" type="ORF">KK078_15250</name>
</gene>
<keyword evidence="11" id="KW-0812">Transmembrane</keyword>
<dbReference type="EMBL" id="JAHESC010000021">
    <property type="protein sequence ID" value="MBT1687925.1"/>
    <property type="molecule type" value="Genomic_DNA"/>
</dbReference>
<dbReference type="PROSITE" id="PS50109">
    <property type="entry name" value="HIS_KIN"/>
    <property type="match status" value="1"/>
</dbReference>
<dbReference type="Pfam" id="PF13424">
    <property type="entry name" value="TPR_12"/>
    <property type="match status" value="1"/>
</dbReference>
<evidence type="ECO:0000256" key="9">
    <source>
        <dbReference type="PROSITE-ProRule" id="PRU00339"/>
    </source>
</evidence>
<dbReference type="AlphaFoldDB" id="A0AAP2DBL6"/>
<feature type="transmembrane region" description="Helical" evidence="11">
    <location>
        <begin position="383"/>
        <end position="401"/>
    </location>
</feature>
<protein>
    <recommendedName>
        <fullName evidence="2">histidine kinase</fullName>
        <ecNumber evidence="2">2.7.13.3</ecNumber>
    </recommendedName>
</protein>
<feature type="coiled-coil region" evidence="10">
    <location>
        <begin position="401"/>
        <end position="467"/>
    </location>
</feature>
<reference evidence="13 14" key="1">
    <citation type="submission" date="2021-05" db="EMBL/GenBank/DDBJ databases">
        <title>A Polyphasic approach of four new species of the genus Ohtaekwangia: Ohtaekwangia histidinii sp. nov., Ohtaekwangia cretensis sp. nov., Ohtaekwangia indiensis sp. nov., Ohtaekwangia reichenbachii sp. nov. from diverse environment.</title>
        <authorList>
            <person name="Octaviana S."/>
        </authorList>
    </citation>
    <scope>NUCLEOTIDE SEQUENCE [LARGE SCALE GENOMIC DNA]</scope>
    <source>
        <strain evidence="13 14">PWU37</strain>
    </source>
</reference>